<evidence type="ECO:0000313" key="3">
    <source>
        <dbReference type="Proteomes" id="UP001166293"/>
    </source>
</evidence>
<dbReference type="InterPro" id="IPR045599">
    <property type="entry name" value="DUF6456"/>
</dbReference>
<dbReference type="Proteomes" id="UP001166293">
    <property type="component" value="Unassembled WGS sequence"/>
</dbReference>
<sequence>MAPSAYHSGSENLPGWVPEAARLYLAHTENGRPIRALARELGCHASTVLRKVRKIETRRDDPLVDAALRQLCLPPDPNGKKECEMTRHNQTDAVALDEATLLREARRVLHRLCESGAMLAVAADMEKAVVVRDNGEGSTMRTAVVDAPVAEAMALKAWIHCDAPGRISRYRITASGRAAFNRIVAEKESRIRGFAESQAGFENSRAVEQALDDMERDPATRRGRSGAAESPLAILSRRRDKTGKPFLEEALVAAGERLREDYELAQVGFDEDESWAELVAGDRWTDAAAAQPGSARARERMLSALRDLGPGLGDVALRCCCYLEGLETTEKRMGWSARSGKIVLRIALQRLRRHYAERAKDGGDLIG</sequence>
<comment type="caution">
    <text evidence="2">The sequence shown here is derived from an EMBL/GenBank/DDBJ whole genome shotgun (WGS) entry which is preliminary data.</text>
</comment>
<dbReference type="Pfam" id="PF20057">
    <property type="entry name" value="DUF6456"/>
    <property type="match status" value="1"/>
</dbReference>
<name>A0ABS6NAS3_9RHOB</name>
<feature type="domain" description="DUF6456" evidence="1">
    <location>
        <begin position="224"/>
        <end position="356"/>
    </location>
</feature>
<accession>A0ABS6NAS3</accession>
<organism evidence="2 3">
    <name type="scientific">Thalassococcus arenae</name>
    <dbReference type="NCBI Taxonomy" id="2851652"/>
    <lineage>
        <taxon>Bacteria</taxon>
        <taxon>Pseudomonadati</taxon>
        <taxon>Pseudomonadota</taxon>
        <taxon>Alphaproteobacteria</taxon>
        <taxon>Rhodobacterales</taxon>
        <taxon>Roseobacteraceae</taxon>
        <taxon>Thalassococcus</taxon>
    </lineage>
</organism>
<evidence type="ECO:0000259" key="1">
    <source>
        <dbReference type="Pfam" id="PF20057"/>
    </source>
</evidence>
<reference evidence="2" key="1">
    <citation type="submission" date="2021-06" db="EMBL/GenBank/DDBJ databases">
        <title>Thalassococcus sp. CAU 1522 isolated from sea sand, Republic of Korea.</title>
        <authorList>
            <person name="Kim W."/>
        </authorList>
    </citation>
    <scope>NUCLEOTIDE SEQUENCE</scope>
    <source>
        <strain evidence="2">CAU 1522</strain>
    </source>
</reference>
<dbReference type="EMBL" id="JAHRWL010000002">
    <property type="protein sequence ID" value="MBV2361131.1"/>
    <property type="molecule type" value="Genomic_DNA"/>
</dbReference>
<keyword evidence="3" id="KW-1185">Reference proteome</keyword>
<evidence type="ECO:0000313" key="2">
    <source>
        <dbReference type="EMBL" id="MBV2361131.1"/>
    </source>
</evidence>
<proteinExistence type="predicted"/>
<protein>
    <submittedName>
        <fullName evidence="2">Helix-turn-helix domain containing protein</fullName>
    </submittedName>
</protein>
<gene>
    <name evidence="2" type="ORF">KUH32_15310</name>
</gene>
<dbReference type="RefSeq" id="WP_217779469.1">
    <property type="nucleotide sequence ID" value="NZ_JAHRWL010000002.1"/>
</dbReference>